<feature type="coiled-coil region" evidence="1">
    <location>
        <begin position="147"/>
        <end position="188"/>
    </location>
</feature>
<dbReference type="GO" id="GO:0003700">
    <property type="term" value="F:DNA-binding transcription factor activity"/>
    <property type="evidence" value="ECO:0007669"/>
    <property type="project" value="InterPro"/>
</dbReference>
<dbReference type="SMART" id="SM00338">
    <property type="entry name" value="BRLZ"/>
    <property type="match status" value="1"/>
</dbReference>
<dbReference type="CDD" id="cd12193">
    <property type="entry name" value="bZIP_GCN4"/>
    <property type="match status" value="1"/>
</dbReference>
<feature type="compositionally biased region" description="Polar residues" evidence="2">
    <location>
        <begin position="1"/>
        <end position="13"/>
    </location>
</feature>
<dbReference type="InterPro" id="IPR004827">
    <property type="entry name" value="bZIP"/>
</dbReference>
<name>A0A8H7V3G8_9FUNG</name>
<feature type="region of interest" description="Disordered" evidence="2">
    <location>
        <begin position="1"/>
        <end position="120"/>
    </location>
</feature>
<evidence type="ECO:0000313" key="4">
    <source>
        <dbReference type="EMBL" id="KAG2205820.1"/>
    </source>
</evidence>
<proteinExistence type="predicted"/>
<dbReference type="Proteomes" id="UP000603453">
    <property type="component" value="Unassembled WGS sequence"/>
</dbReference>
<feature type="compositionally biased region" description="Basic and acidic residues" evidence="2">
    <location>
        <begin position="106"/>
        <end position="117"/>
    </location>
</feature>
<dbReference type="Gene3D" id="3.30.160.60">
    <property type="entry name" value="Classic Zinc Finger"/>
    <property type="match status" value="1"/>
</dbReference>
<dbReference type="PROSITE" id="PS50217">
    <property type="entry name" value="BZIP"/>
    <property type="match status" value="1"/>
</dbReference>
<accession>A0A8H7V3G8</accession>
<dbReference type="EMBL" id="JAEPRD010000034">
    <property type="protein sequence ID" value="KAG2205820.1"/>
    <property type="molecule type" value="Genomic_DNA"/>
</dbReference>
<dbReference type="SUPFAM" id="SSF57959">
    <property type="entry name" value="Leucine zipper domain"/>
    <property type="match status" value="1"/>
</dbReference>
<keyword evidence="5" id="KW-1185">Reference proteome</keyword>
<dbReference type="Pfam" id="PF07716">
    <property type="entry name" value="bZIP_2"/>
    <property type="match status" value="1"/>
</dbReference>
<dbReference type="InterPro" id="IPR046347">
    <property type="entry name" value="bZIP_sf"/>
</dbReference>
<sequence>MNNSGFTPTNKSSCLFPPLNESNSSDNRLLWNPNGFGMNDSESSGSPPNTEYSAMYTAPEKAAEDSTAFNISWGGDDKPPTELHPEETEQLPKLSRPLPKPRGIRKLPEPEPSEDGKPSFLSPAYIIQIEKNTDAARRSRMKKFMKVDQLESRVTNLQAENAKLTLNNAVLEAEKRSLNAKENEYKKRIKYLEDVMKCNGWDFVTDNSQW</sequence>
<dbReference type="OrthoDB" id="2257100at2759"/>
<evidence type="ECO:0000313" key="5">
    <source>
        <dbReference type="Proteomes" id="UP000603453"/>
    </source>
</evidence>
<gene>
    <name evidence="4" type="ORF">INT47_004003</name>
</gene>
<protein>
    <recommendedName>
        <fullName evidence="3">BZIP domain-containing protein</fullName>
    </recommendedName>
</protein>
<comment type="caution">
    <text evidence="4">The sequence shown here is derived from an EMBL/GenBank/DDBJ whole genome shotgun (WGS) entry which is preliminary data.</text>
</comment>
<evidence type="ECO:0000256" key="2">
    <source>
        <dbReference type="SAM" id="MobiDB-lite"/>
    </source>
</evidence>
<feature type="compositionally biased region" description="Basic and acidic residues" evidence="2">
    <location>
        <begin position="75"/>
        <end position="87"/>
    </location>
</feature>
<evidence type="ECO:0000259" key="3">
    <source>
        <dbReference type="PROSITE" id="PS50217"/>
    </source>
</evidence>
<evidence type="ECO:0000256" key="1">
    <source>
        <dbReference type="SAM" id="Coils"/>
    </source>
</evidence>
<feature type="compositionally biased region" description="Polar residues" evidence="2">
    <location>
        <begin position="40"/>
        <end position="52"/>
    </location>
</feature>
<organism evidence="4 5">
    <name type="scientific">Mucor saturninus</name>
    <dbReference type="NCBI Taxonomy" id="64648"/>
    <lineage>
        <taxon>Eukaryota</taxon>
        <taxon>Fungi</taxon>
        <taxon>Fungi incertae sedis</taxon>
        <taxon>Mucoromycota</taxon>
        <taxon>Mucoromycotina</taxon>
        <taxon>Mucoromycetes</taxon>
        <taxon>Mucorales</taxon>
        <taxon>Mucorineae</taxon>
        <taxon>Mucoraceae</taxon>
        <taxon>Mucor</taxon>
    </lineage>
</organism>
<reference evidence="4" key="1">
    <citation type="submission" date="2020-12" db="EMBL/GenBank/DDBJ databases">
        <title>Metabolic potential, ecology and presence of endohyphal bacteria is reflected in genomic diversity of Mucoromycotina.</title>
        <authorList>
            <person name="Muszewska A."/>
            <person name="Okrasinska A."/>
            <person name="Steczkiewicz K."/>
            <person name="Drgas O."/>
            <person name="Orlowska M."/>
            <person name="Perlinska-Lenart U."/>
            <person name="Aleksandrzak-Piekarczyk T."/>
            <person name="Szatraj K."/>
            <person name="Zielenkiewicz U."/>
            <person name="Pilsyk S."/>
            <person name="Malc E."/>
            <person name="Mieczkowski P."/>
            <person name="Kruszewska J.S."/>
            <person name="Biernat P."/>
            <person name="Pawlowska J."/>
        </authorList>
    </citation>
    <scope>NUCLEOTIDE SEQUENCE</scope>
    <source>
        <strain evidence="4">WA0000017839</strain>
    </source>
</reference>
<dbReference type="AlphaFoldDB" id="A0A8H7V3G8"/>
<keyword evidence="1" id="KW-0175">Coiled coil</keyword>
<feature type="domain" description="BZIP" evidence="3">
    <location>
        <begin position="130"/>
        <end position="185"/>
    </location>
</feature>